<dbReference type="RefSeq" id="XP_013265973.1">
    <property type="nucleotide sequence ID" value="XM_013410519.1"/>
</dbReference>
<protein>
    <recommendedName>
        <fullName evidence="7">AMP-dependent synthetase/ligase domain-containing protein</fullName>
    </recommendedName>
</protein>
<evidence type="ECO:0000313" key="6">
    <source>
        <dbReference type="Proteomes" id="UP000027920"/>
    </source>
</evidence>
<dbReference type="Proteomes" id="UP000027920">
    <property type="component" value="Unassembled WGS sequence"/>
</dbReference>
<feature type="domain" description="AMP-binding enzyme C-terminal" evidence="4">
    <location>
        <begin position="457"/>
        <end position="542"/>
    </location>
</feature>
<dbReference type="PANTHER" id="PTHR24096">
    <property type="entry name" value="LONG-CHAIN-FATTY-ACID--COA LIGASE"/>
    <property type="match status" value="1"/>
</dbReference>
<dbReference type="Gene3D" id="3.40.50.12780">
    <property type="entry name" value="N-terminal domain of ligase-like"/>
    <property type="match status" value="1"/>
</dbReference>
<accession>A0A072PVM0</accession>
<evidence type="ECO:0000313" key="5">
    <source>
        <dbReference type="EMBL" id="KEF63383.1"/>
    </source>
</evidence>
<proteinExistence type="inferred from homology"/>
<keyword evidence="2" id="KW-0436">Ligase</keyword>
<dbReference type="SUPFAM" id="SSF56801">
    <property type="entry name" value="Acetyl-CoA synthetase-like"/>
    <property type="match status" value="1"/>
</dbReference>
<reference evidence="5 6" key="1">
    <citation type="submission" date="2013-03" db="EMBL/GenBank/DDBJ databases">
        <title>The Genome Sequence of Exophiala aquamarina CBS 119918.</title>
        <authorList>
            <consortium name="The Broad Institute Genomics Platform"/>
            <person name="Cuomo C."/>
            <person name="de Hoog S."/>
            <person name="Gorbushina A."/>
            <person name="Walker B."/>
            <person name="Young S.K."/>
            <person name="Zeng Q."/>
            <person name="Gargeya S."/>
            <person name="Fitzgerald M."/>
            <person name="Haas B."/>
            <person name="Abouelleil A."/>
            <person name="Allen A.W."/>
            <person name="Alvarado L."/>
            <person name="Arachchi H.M."/>
            <person name="Berlin A.M."/>
            <person name="Chapman S.B."/>
            <person name="Gainer-Dewar J."/>
            <person name="Goldberg J."/>
            <person name="Griggs A."/>
            <person name="Gujja S."/>
            <person name="Hansen M."/>
            <person name="Howarth C."/>
            <person name="Imamovic A."/>
            <person name="Ireland A."/>
            <person name="Larimer J."/>
            <person name="McCowan C."/>
            <person name="Murphy C."/>
            <person name="Pearson M."/>
            <person name="Poon T.W."/>
            <person name="Priest M."/>
            <person name="Roberts A."/>
            <person name="Saif S."/>
            <person name="Shea T."/>
            <person name="Sisk P."/>
            <person name="Sykes S."/>
            <person name="Wortman J."/>
            <person name="Nusbaum C."/>
            <person name="Birren B."/>
        </authorList>
    </citation>
    <scope>NUCLEOTIDE SEQUENCE [LARGE SCALE GENOMIC DNA]</scope>
    <source>
        <strain evidence="5 6">CBS 119918</strain>
    </source>
</reference>
<dbReference type="STRING" id="1182545.A0A072PVM0"/>
<comment type="caution">
    <text evidence="5">The sequence shown here is derived from an EMBL/GenBank/DDBJ whole genome shotgun (WGS) entry which is preliminary data.</text>
</comment>
<organism evidence="5 6">
    <name type="scientific">Exophiala aquamarina CBS 119918</name>
    <dbReference type="NCBI Taxonomy" id="1182545"/>
    <lineage>
        <taxon>Eukaryota</taxon>
        <taxon>Fungi</taxon>
        <taxon>Dikarya</taxon>
        <taxon>Ascomycota</taxon>
        <taxon>Pezizomycotina</taxon>
        <taxon>Eurotiomycetes</taxon>
        <taxon>Chaetothyriomycetidae</taxon>
        <taxon>Chaetothyriales</taxon>
        <taxon>Herpotrichiellaceae</taxon>
        <taxon>Exophiala</taxon>
    </lineage>
</organism>
<dbReference type="Pfam" id="PF00501">
    <property type="entry name" value="AMP-binding"/>
    <property type="match status" value="1"/>
</dbReference>
<evidence type="ECO:0000256" key="2">
    <source>
        <dbReference type="ARBA" id="ARBA00022598"/>
    </source>
</evidence>
<dbReference type="OrthoDB" id="4117334at2759"/>
<dbReference type="GO" id="GO:0016405">
    <property type="term" value="F:CoA-ligase activity"/>
    <property type="evidence" value="ECO:0007669"/>
    <property type="project" value="TreeGrafter"/>
</dbReference>
<dbReference type="EMBL" id="AMGV01000001">
    <property type="protein sequence ID" value="KEF63383.1"/>
    <property type="molecule type" value="Genomic_DNA"/>
</dbReference>
<dbReference type="AlphaFoldDB" id="A0A072PVM0"/>
<dbReference type="GeneID" id="25276307"/>
<name>A0A072PVM0_9EURO</name>
<dbReference type="PANTHER" id="PTHR24096:SF149">
    <property type="entry name" value="AMP-BINDING DOMAIN-CONTAINING PROTEIN-RELATED"/>
    <property type="match status" value="1"/>
</dbReference>
<dbReference type="InterPro" id="IPR042099">
    <property type="entry name" value="ANL_N_sf"/>
</dbReference>
<dbReference type="PROSITE" id="PS00455">
    <property type="entry name" value="AMP_BINDING"/>
    <property type="match status" value="1"/>
</dbReference>
<dbReference type="InterPro" id="IPR000873">
    <property type="entry name" value="AMP-dep_synth/lig_dom"/>
</dbReference>
<feature type="domain" description="AMP-dependent synthetase/ligase" evidence="3">
    <location>
        <begin position="36"/>
        <end position="407"/>
    </location>
</feature>
<sequence>MSSYAMRGPFCPVGFDDKITVSQFMTKYNPDLCPADKVVHIDTIANKSLTYGGLREQAAKCAWGLKHRLGLKEGDRLMVLVPNSTDFIILAHATLWLGAVFSPLNPASVAKDIAHAVSLVKPSHLAIHPSKLAAVSSALQQLALDGSQRPTVFTLIERYENLKLFPDDITGTLEHETFPAYDLQGKSAKDVTAFIVFSSGTTGKIKGVQLSHYNIVSNMLQSRIAVPGLVVSSSRECFFPPYCHVYGLSVVVLMGMWVGSFTCGIPAFEFELFCRKMSEYKANWAHIVPPIAVQLADAAAVAKYDLSSLKTILISAAPTKRALQVRLKARFGADSRIIQGKCYGMSECAPTVLLQTTLDDENNIGTVGKPVSGTEVRLVDPVSLKDVAPGEEGELWVKGPQTMMGYYNNEPATRETYVGEWLRTGDVMRVDGNGNFWVTDRLKELIKYKGFQVPPSELEDLLLQHPSVADAAVTSIYSDEQATELPIAYITLSAKHASSKQAQKQKALDEIRAWTDNQVAGYKKLRGGVWELQNLPKTPSGKILRKDLPCRRQEEKPAKL</sequence>
<dbReference type="InterPro" id="IPR020845">
    <property type="entry name" value="AMP-binding_CS"/>
</dbReference>
<dbReference type="HOGENOM" id="CLU_000022_59_2_1"/>
<keyword evidence="6" id="KW-1185">Reference proteome</keyword>
<dbReference type="Gene3D" id="3.30.300.30">
    <property type="match status" value="1"/>
</dbReference>
<dbReference type="InterPro" id="IPR045851">
    <property type="entry name" value="AMP-bd_C_sf"/>
</dbReference>
<dbReference type="VEuPathDB" id="FungiDB:A1O9_01360"/>
<evidence type="ECO:0000259" key="4">
    <source>
        <dbReference type="Pfam" id="PF13193"/>
    </source>
</evidence>
<dbReference type="InterPro" id="IPR025110">
    <property type="entry name" value="AMP-bd_C"/>
</dbReference>
<dbReference type="Pfam" id="PF13193">
    <property type="entry name" value="AMP-binding_C"/>
    <property type="match status" value="1"/>
</dbReference>
<evidence type="ECO:0008006" key="7">
    <source>
        <dbReference type="Google" id="ProtNLM"/>
    </source>
</evidence>
<evidence type="ECO:0000256" key="1">
    <source>
        <dbReference type="ARBA" id="ARBA00006432"/>
    </source>
</evidence>
<evidence type="ECO:0000259" key="3">
    <source>
        <dbReference type="Pfam" id="PF00501"/>
    </source>
</evidence>
<comment type="similarity">
    <text evidence="1">Belongs to the ATP-dependent AMP-binding enzyme family.</text>
</comment>
<gene>
    <name evidence="5" type="ORF">A1O9_01360</name>
</gene>